<dbReference type="PROSITE" id="PS00675">
    <property type="entry name" value="SIGMA54_INTERACT_1"/>
    <property type="match status" value="1"/>
</dbReference>
<dbReference type="InterPro" id="IPR002197">
    <property type="entry name" value="HTH_Fis"/>
</dbReference>
<dbReference type="RefSeq" id="WP_262427654.1">
    <property type="nucleotide sequence ID" value="NZ_JACRTJ010000018.1"/>
</dbReference>
<dbReference type="Pfam" id="PF00158">
    <property type="entry name" value="Sigma54_activat"/>
    <property type="match status" value="1"/>
</dbReference>
<reference evidence="6 7" key="1">
    <citation type="submission" date="2020-08" db="EMBL/GenBank/DDBJ databases">
        <title>Genome public.</title>
        <authorList>
            <person name="Liu C."/>
            <person name="Sun Q."/>
        </authorList>
    </citation>
    <scope>NUCLEOTIDE SEQUENCE [LARGE SCALE GENOMIC DNA]</scope>
    <source>
        <strain evidence="6 7">BX10</strain>
    </source>
</reference>
<keyword evidence="1" id="KW-0547">Nucleotide-binding</keyword>
<evidence type="ECO:0000259" key="5">
    <source>
        <dbReference type="PROSITE" id="PS50045"/>
    </source>
</evidence>
<dbReference type="InterPro" id="IPR025943">
    <property type="entry name" value="Sigma_54_int_dom_ATP-bd_2"/>
</dbReference>
<dbReference type="InterPro" id="IPR027417">
    <property type="entry name" value="P-loop_NTPase"/>
</dbReference>
<dbReference type="Pfam" id="PF02954">
    <property type="entry name" value="HTH_8"/>
    <property type="match status" value="1"/>
</dbReference>
<dbReference type="SUPFAM" id="SSF52540">
    <property type="entry name" value="P-loop containing nucleoside triphosphate hydrolases"/>
    <property type="match status" value="1"/>
</dbReference>
<dbReference type="PANTHER" id="PTHR32071:SF57">
    <property type="entry name" value="C4-DICARBOXYLATE TRANSPORT TRANSCRIPTIONAL REGULATORY PROTEIN DCTD"/>
    <property type="match status" value="1"/>
</dbReference>
<proteinExistence type="predicted"/>
<dbReference type="InterPro" id="IPR010524">
    <property type="entry name" value="Sig_transdc_resp-reg_PrpR_N"/>
</dbReference>
<dbReference type="InterPro" id="IPR002078">
    <property type="entry name" value="Sigma_54_int"/>
</dbReference>
<dbReference type="Pfam" id="PF06506">
    <property type="entry name" value="PrpR_N"/>
    <property type="match status" value="1"/>
</dbReference>
<dbReference type="SUPFAM" id="SSF46689">
    <property type="entry name" value="Homeodomain-like"/>
    <property type="match status" value="1"/>
</dbReference>
<dbReference type="Gene3D" id="3.30.450.20">
    <property type="entry name" value="PAS domain"/>
    <property type="match status" value="1"/>
</dbReference>
<dbReference type="Gene3D" id="3.40.50.2300">
    <property type="match status" value="1"/>
</dbReference>
<dbReference type="InterPro" id="IPR003593">
    <property type="entry name" value="AAA+_ATPase"/>
</dbReference>
<dbReference type="Gene3D" id="3.40.50.300">
    <property type="entry name" value="P-loop containing nucleotide triphosphate hydrolases"/>
    <property type="match status" value="1"/>
</dbReference>
<dbReference type="Gene3D" id="3.40.50.10660">
    <property type="entry name" value="PrpR receptor domain-like"/>
    <property type="match status" value="1"/>
</dbReference>
<dbReference type="Pfam" id="PF25601">
    <property type="entry name" value="AAA_lid_14"/>
    <property type="match status" value="1"/>
</dbReference>
<dbReference type="PRINTS" id="PR01590">
    <property type="entry name" value="HTHFIS"/>
</dbReference>
<accession>A0ABR7NTT0</accession>
<dbReference type="InterPro" id="IPR025662">
    <property type="entry name" value="Sigma_54_int_dom_ATP-bd_1"/>
</dbReference>
<keyword evidence="7" id="KW-1185">Reference proteome</keyword>
<dbReference type="Gene3D" id="1.10.8.60">
    <property type="match status" value="1"/>
</dbReference>
<dbReference type="Gene3D" id="1.10.10.60">
    <property type="entry name" value="Homeodomain-like"/>
    <property type="match status" value="1"/>
</dbReference>
<dbReference type="EMBL" id="JACRTJ010000018">
    <property type="protein sequence ID" value="MBC8599398.1"/>
    <property type="molecule type" value="Genomic_DNA"/>
</dbReference>
<dbReference type="Proteomes" id="UP000647491">
    <property type="component" value="Unassembled WGS sequence"/>
</dbReference>
<keyword evidence="3" id="KW-0805">Transcription regulation</keyword>
<feature type="domain" description="Sigma-54 factor interaction" evidence="5">
    <location>
        <begin position="325"/>
        <end position="555"/>
    </location>
</feature>
<dbReference type="PROSITE" id="PS50045">
    <property type="entry name" value="SIGMA54_INTERACT_4"/>
    <property type="match status" value="1"/>
</dbReference>
<dbReference type="SMART" id="SM00382">
    <property type="entry name" value="AAA"/>
    <property type="match status" value="1"/>
</dbReference>
<keyword evidence="2" id="KW-0067">ATP-binding</keyword>
<protein>
    <submittedName>
        <fullName evidence="6">Sigma 54-interacting transcriptional regulator</fullName>
    </submittedName>
</protein>
<keyword evidence="4" id="KW-0804">Transcription</keyword>
<evidence type="ECO:0000256" key="1">
    <source>
        <dbReference type="ARBA" id="ARBA00022741"/>
    </source>
</evidence>
<name>A0ABR7NTT0_9FIRM</name>
<evidence type="ECO:0000313" key="7">
    <source>
        <dbReference type="Proteomes" id="UP000647491"/>
    </source>
</evidence>
<dbReference type="PANTHER" id="PTHR32071">
    <property type="entry name" value="TRANSCRIPTIONAL REGULATORY PROTEIN"/>
    <property type="match status" value="1"/>
</dbReference>
<dbReference type="InterPro" id="IPR035965">
    <property type="entry name" value="PAS-like_dom_sf"/>
</dbReference>
<evidence type="ECO:0000256" key="3">
    <source>
        <dbReference type="ARBA" id="ARBA00023015"/>
    </source>
</evidence>
<evidence type="ECO:0000256" key="4">
    <source>
        <dbReference type="ARBA" id="ARBA00023163"/>
    </source>
</evidence>
<evidence type="ECO:0000313" key="6">
    <source>
        <dbReference type="EMBL" id="MBC8599398.1"/>
    </source>
</evidence>
<sequence length="644" mass="72223">MIRLLVIVPYPELKEIVDYVLAHHPERERLDADVQVMTVEDTPDVPADEYDAIIARGYSAQKTIARYKNIPTICLDISGYDMLRAVIECQKLFHPGKIAICGFESRLFEAEEICRMVGVNAAVFAPVLHDDLEKTMERILASGCDAVVGGYSACILAEHRGIPSVVIKTGQDTVARAVDEAVRTVDRIRGERVISQMYKTIIYSSEDGLLYVDRNGVIRVRNRVVRQMNGDVSLMDRKLKTVLPYLYKDFETVMTGGLEQSGRILTIPGTKTRVSVSCRPVIANKEISGAVICLSDITLIQNLESQIRRKLSERGLKARYTFDDILHESGTMKETIETARRYAATDSNVIIVGETGTGKELFAQSIHNSSRRKNGPFVAINCAALPENLLESELFGYVEGAFTGTSRGGKMGLFEQAHGGTLFLDEVEEISLSTQSKLLRTLQEKQVRRIGDNKVIDIDVRILSATNKSITRLSEEGGFRKDLMYRLDVLRLFLPPLRQRERDVEFLFCHLLGKLCQDMGVKAPVTEPEALELLYQYPFMGNIRELGNIAERALVLGDGSILTKEDLSRALYPRDLEEAGMEERKTETKESGTACTAFPADPLRPERERILEALERCEGSRVRAAGLLGMDRSTLWRKMKKYNL</sequence>
<organism evidence="6 7">
    <name type="scientific">Enterocloster hominis</name>
    <name type="common">ex Liu et al. 2021</name>
    <dbReference type="NCBI Taxonomy" id="2763663"/>
    <lineage>
        <taxon>Bacteria</taxon>
        <taxon>Bacillati</taxon>
        <taxon>Bacillota</taxon>
        <taxon>Clostridia</taxon>
        <taxon>Lachnospirales</taxon>
        <taxon>Lachnospiraceae</taxon>
        <taxon>Enterocloster</taxon>
    </lineage>
</organism>
<dbReference type="SUPFAM" id="SSF159800">
    <property type="entry name" value="PrpR receptor domain-like"/>
    <property type="match status" value="1"/>
</dbReference>
<evidence type="ECO:0000256" key="2">
    <source>
        <dbReference type="ARBA" id="ARBA00022840"/>
    </source>
</evidence>
<dbReference type="InterPro" id="IPR058031">
    <property type="entry name" value="AAA_lid_NorR"/>
</dbReference>
<dbReference type="PROSITE" id="PS00676">
    <property type="entry name" value="SIGMA54_INTERACT_2"/>
    <property type="match status" value="1"/>
</dbReference>
<dbReference type="InterPro" id="IPR009057">
    <property type="entry name" value="Homeodomain-like_sf"/>
</dbReference>
<comment type="caution">
    <text evidence="6">The sequence shown here is derived from an EMBL/GenBank/DDBJ whole genome shotgun (WGS) entry which is preliminary data.</text>
</comment>
<dbReference type="SUPFAM" id="SSF55785">
    <property type="entry name" value="PYP-like sensor domain (PAS domain)"/>
    <property type="match status" value="1"/>
</dbReference>
<dbReference type="CDD" id="cd00009">
    <property type="entry name" value="AAA"/>
    <property type="match status" value="1"/>
</dbReference>
<gene>
    <name evidence="6" type="ORF">H8708_09200</name>
</gene>